<feature type="domain" description="Ig-like" evidence="4">
    <location>
        <begin position="208"/>
        <end position="287"/>
    </location>
</feature>
<dbReference type="InterPro" id="IPR003599">
    <property type="entry name" value="Ig_sub"/>
</dbReference>
<dbReference type="InterPro" id="IPR003598">
    <property type="entry name" value="Ig_sub2"/>
</dbReference>
<dbReference type="RefSeq" id="XP_055358987.1">
    <property type="nucleotide sequence ID" value="XM_055503012.1"/>
</dbReference>
<keyword evidence="5" id="KW-1185">Reference proteome</keyword>
<proteinExistence type="predicted"/>
<feature type="domain" description="Ig-like" evidence="4">
    <location>
        <begin position="117"/>
        <end position="198"/>
    </location>
</feature>
<dbReference type="Pfam" id="PF13895">
    <property type="entry name" value="Ig_2"/>
    <property type="match status" value="3"/>
</dbReference>
<dbReference type="AlphaFoldDB" id="A0A9W2XB69"/>
<evidence type="ECO:0000259" key="4">
    <source>
        <dbReference type="PROSITE" id="PS50835"/>
    </source>
</evidence>
<dbReference type="PANTHER" id="PTHR11481">
    <property type="entry name" value="IMMUNOGLOBULIN FC RECEPTOR"/>
    <property type="match status" value="1"/>
</dbReference>
<dbReference type="InterPro" id="IPR036179">
    <property type="entry name" value="Ig-like_dom_sf"/>
</dbReference>
<dbReference type="PROSITE" id="PS50835">
    <property type="entry name" value="IG_LIKE"/>
    <property type="match status" value="3"/>
</dbReference>
<name>A0A9W2XB69_BETSP</name>
<dbReference type="Gene3D" id="2.60.40.10">
    <property type="entry name" value="Immunoglobulins"/>
    <property type="match status" value="4"/>
</dbReference>
<feature type="domain" description="Ig-like" evidence="4">
    <location>
        <begin position="300"/>
        <end position="356"/>
    </location>
</feature>
<dbReference type="GO" id="GO:0009897">
    <property type="term" value="C:external side of plasma membrane"/>
    <property type="evidence" value="ECO:0007669"/>
    <property type="project" value="TreeGrafter"/>
</dbReference>
<organism evidence="5 6">
    <name type="scientific">Betta splendens</name>
    <name type="common">Siamese fighting fish</name>
    <dbReference type="NCBI Taxonomy" id="158456"/>
    <lineage>
        <taxon>Eukaryota</taxon>
        <taxon>Metazoa</taxon>
        <taxon>Chordata</taxon>
        <taxon>Craniata</taxon>
        <taxon>Vertebrata</taxon>
        <taxon>Euteleostomi</taxon>
        <taxon>Actinopterygii</taxon>
        <taxon>Neopterygii</taxon>
        <taxon>Teleostei</taxon>
        <taxon>Neoteleostei</taxon>
        <taxon>Acanthomorphata</taxon>
        <taxon>Anabantaria</taxon>
        <taxon>Anabantiformes</taxon>
        <taxon>Anabantoidei</taxon>
        <taxon>Osphronemidae</taxon>
        <taxon>Betta</taxon>
    </lineage>
</organism>
<evidence type="ECO:0000313" key="6">
    <source>
        <dbReference type="RefSeq" id="XP_055358987.1"/>
    </source>
</evidence>
<dbReference type="InterPro" id="IPR013783">
    <property type="entry name" value="Ig-like_fold"/>
</dbReference>
<gene>
    <name evidence="6" type="primary">LOC114843750</name>
</gene>
<dbReference type="InterPro" id="IPR007110">
    <property type="entry name" value="Ig-like_dom"/>
</dbReference>
<protein>
    <submittedName>
        <fullName evidence="6">Fc receptor-like B</fullName>
    </submittedName>
</protein>
<dbReference type="GeneID" id="114843750"/>
<evidence type="ECO:0000256" key="1">
    <source>
        <dbReference type="ARBA" id="ARBA00022729"/>
    </source>
</evidence>
<keyword evidence="1 3" id="KW-0732">Signal</keyword>
<dbReference type="GO" id="GO:0004888">
    <property type="term" value="F:transmembrane signaling receptor activity"/>
    <property type="evidence" value="ECO:0007669"/>
    <property type="project" value="TreeGrafter"/>
</dbReference>
<evidence type="ECO:0000256" key="3">
    <source>
        <dbReference type="SAM" id="SignalP"/>
    </source>
</evidence>
<dbReference type="OrthoDB" id="6151406at2759"/>
<keyword evidence="2" id="KW-1015">Disulfide bond</keyword>
<dbReference type="Proteomes" id="UP000515150">
    <property type="component" value="Chromosome 2"/>
</dbReference>
<dbReference type="GO" id="GO:0007166">
    <property type="term" value="P:cell surface receptor signaling pathway"/>
    <property type="evidence" value="ECO:0007669"/>
    <property type="project" value="TreeGrafter"/>
</dbReference>
<dbReference type="SMART" id="SM00409">
    <property type="entry name" value="IG"/>
    <property type="match status" value="4"/>
</dbReference>
<dbReference type="SMART" id="SM00408">
    <property type="entry name" value="IGc2"/>
    <property type="match status" value="4"/>
</dbReference>
<dbReference type="PANTHER" id="PTHR11481:SF64">
    <property type="entry name" value="FC RECEPTOR-LIKE PROTEIN 4"/>
    <property type="match status" value="1"/>
</dbReference>
<dbReference type="SUPFAM" id="SSF48726">
    <property type="entry name" value="Immunoglobulin"/>
    <property type="match status" value="3"/>
</dbReference>
<feature type="signal peptide" evidence="3">
    <location>
        <begin position="1"/>
        <end position="22"/>
    </location>
</feature>
<dbReference type="KEGG" id="bspl:114843750"/>
<sequence length="375" mass="39825">MKVTAVRAAWVFHTLLLLTVQSQNSFNLQEGGGASLLIDPNRLQFFDYESISLSCAGFDEAADWRVMKTDSSGSDRWETSTGSMIIKPAYVSHSGEYVCEDEGGNRSKSVNISITAADVILVSPALPVVEGEAVSLSCRRKGSPSNLPADFYKDGSLIRTTYTGEMSIHSISASDGGFYKCSISGSQGESAESWLQVTGQTNLLLSGGGVVLEAPARPVTEGQDVTLSCRKQGTDSKLRTDFYKDGRLVSSSSSPMIIHRVSTSDQGFYKCSNSGAGESAESWLSVTALAVVLEAPVLPVTQGEAASLRCRLSSSPSAVPAVFYQDDVFISTSSTGTLSLLRVSKTHEGLYRCQVSGAGRSAGGGCLSQVRQEKQ</sequence>
<dbReference type="GO" id="GO:0006955">
    <property type="term" value="P:immune response"/>
    <property type="evidence" value="ECO:0007669"/>
    <property type="project" value="TreeGrafter"/>
</dbReference>
<feature type="chain" id="PRO_5040738228" evidence="3">
    <location>
        <begin position="23"/>
        <end position="375"/>
    </location>
</feature>
<evidence type="ECO:0000256" key="2">
    <source>
        <dbReference type="ARBA" id="ARBA00023157"/>
    </source>
</evidence>
<dbReference type="InterPro" id="IPR050488">
    <property type="entry name" value="Ig_Fc_receptor"/>
</dbReference>
<accession>A0A9W2XB69</accession>
<evidence type="ECO:0000313" key="5">
    <source>
        <dbReference type="Proteomes" id="UP000515150"/>
    </source>
</evidence>
<reference evidence="6" key="1">
    <citation type="submission" date="2025-08" db="UniProtKB">
        <authorList>
            <consortium name="RefSeq"/>
        </authorList>
    </citation>
    <scope>IDENTIFICATION</scope>
</reference>